<accession>A0A1L3GIC8</accession>
<name>A0A1L3GIC8_SYNAC</name>
<sequence>MKIFFLPPAQAELDDAFSWYEEQAVGLGYEFLNELDLSLRLVATFPEFQTQVIKKIRRCLVNRFPYGIYYGLKDDTIVVIAVAHLKRKPSYWITRMME</sequence>
<evidence type="ECO:0000256" key="1">
    <source>
        <dbReference type="ARBA" id="ARBA00022649"/>
    </source>
</evidence>
<dbReference type="AlphaFoldDB" id="A0A1L3GIC8"/>
<dbReference type="RefSeq" id="WP_072287539.1">
    <property type="nucleotide sequence ID" value="NZ_CP015455.1"/>
</dbReference>
<dbReference type="OrthoDB" id="278204at2"/>
<dbReference type="KEGG" id="pace:A6070_06270"/>
<proteinExistence type="predicted"/>
<gene>
    <name evidence="2" type="ORF">A7E75_12245</name>
</gene>
<dbReference type="Gene3D" id="3.30.2310.20">
    <property type="entry name" value="RelE-like"/>
    <property type="match status" value="1"/>
</dbReference>
<keyword evidence="3" id="KW-1185">Reference proteome</keyword>
<reference evidence="2 3" key="1">
    <citation type="journal article" date="2017" name="Genome Announc.">
        <title>Complete Genome Sequences of Two Acetylene-Fermenting Pelobacter acetylenicus Strains.</title>
        <authorList>
            <person name="Sutton J.M."/>
            <person name="Baesman S.M."/>
            <person name="Fierst J.L."/>
            <person name="Poret-Peterson A.T."/>
            <person name="Oremland R.S."/>
            <person name="Dunlap D.S."/>
            <person name="Akob D.M."/>
        </authorList>
    </citation>
    <scope>NUCLEOTIDE SEQUENCE [LARGE SCALE GENOMIC DNA]</scope>
    <source>
        <strain evidence="2 3">DSM 3247</strain>
    </source>
</reference>
<dbReference type="InterPro" id="IPR035093">
    <property type="entry name" value="RelE/ParE_toxin_dom_sf"/>
</dbReference>
<dbReference type="InterPro" id="IPR007712">
    <property type="entry name" value="RelE/ParE_toxin"/>
</dbReference>
<dbReference type="EMBL" id="CP015518">
    <property type="protein sequence ID" value="APG25696.1"/>
    <property type="molecule type" value="Genomic_DNA"/>
</dbReference>
<protein>
    <submittedName>
        <fullName evidence="2">Plasmid stabilization protein</fullName>
    </submittedName>
</protein>
<dbReference type="Pfam" id="PF05016">
    <property type="entry name" value="ParE_toxin"/>
    <property type="match status" value="1"/>
</dbReference>
<dbReference type="STRING" id="29542.A6070_06270"/>
<evidence type="ECO:0000313" key="2">
    <source>
        <dbReference type="EMBL" id="APG25696.1"/>
    </source>
</evidence>
<keyword evidence="1" id="KW-1277">Toxin-antitoxin system</keyword>
<evidence type="ECO:0000313" key="3">
    <source>
        <dbReference type="Proteomes" id="UP000182264"/>
    </source>
</evidence>
<organism evidence="2 3">
    <name type="scientific">Syntrophotalea acetylenica</name>
    <name type="common">Pelobacter acetylenicus</name>
    <dbReference type="NCBI Taxonomy" id="29542"/>
    <lineage>
        <taxon>Bacteria</taxon>
        <taxon>Pseudomonadati</taxon>
        <taxon>Thermodesulfobacteriota</taxon>
        <taxon>Desulfuromonadia</taxon>
        <taxon>Desulfuromonadales</taxon>
        <taxon>Syntrophotaleaceae</taxon>
        <taxon>Syntrophotalea</taxon>
    </lineage>
</organism>
<dbReference type="Proteomes" id="UP000182264">
    <property type="component" value="Chromosome"/>
</dbReference>